<name>A0A0D0D137_9AGAR</name>
<organism evidence="1 2">
    <name type="scientific">Collybiopsis luxurians FD-317 M1</name>
    <dbReference type="NCBI Taxonomy" id="944289"/>
    <lineage>
        <taxon>Eukaryota</taxon>
        <taxon>Fungi</taxon>
        <taxon>Dikarya</taxon>
        <taxon>Basidiomycota</taxon>
        <taxon>Agaricomycotina</taxon>
        <taxon>Agaricomycetes</taxon>
        <taxon>Agaricomycetidae</taxon>
        <taxon>Agaricales</taxon>
        <taxon>Marasmiineae</taxon>
        <taxon>Omphalotaceae</taxon>
        <taxon>Collybiopsis</taxon>
        <taxon>Collybiopsis luxurians</taxon>
    </lineage>
</organism>
<dbReference type="Proteomes" id="UP000053593">
    <property type="component" value="Unassembled WGS sequence"/>
</dbReference>
<evidence type="ECO:0000313" key="2">
    <source>
        <dbReference type="Proteomes" id="UP000053593"/>
    </source>
</evidence>
<gene>
    <name evidence="1" type="ORF">GYMLUDRAFT_41682</name>
</gene>
<dbReference type="OrthoDB" id="10536478at2759"/>
<sequence length="140" mass="16489">MPSFFAQTFRVLLSPTSPTYGLTKLWSSSSKLPRIASQLALSLTVGAFSYDLLLKIRMRCRFWLVERCRRQLLEIQEKMQLCMEDQQRLSIVMDFMELPFPEEDLSELIERKETGDARVLELMEAMKALSRTLQWTLRFM</sequence>
<dbReference type="AlphaFoldDB" id="A0A0D0D137"/>
<accession>A0A0D0D137</accession>
<keyword evidence="2" id="KW-1185">Reference proteome</keyword>
<reference evidence="1 2" key="1">
    <citation type="submission" date="2014-04" db="EMBL/GenBank/DDBJ databases">
        <title>Evolutionary Origins and Diversification of the Mycorrhizal Mutualists.</title>
        <authorList>
            <consortium name="DOE Joint Genome Institute"/>
            <consortium name="Mycorrhizal Genomics Consortium"/>
            <person name="Kohler A."/>
            <person name="Kuo A."/>
            <person name="Nagy L.G."/>
            <person name="Floudas D."/>
            <person name="Copeland A."/>
            <person name="Barry K.W."/>
            <person name="Cichocki N."/>
            <person name="Veneault-Fourrey C."/>
            <person name="LaButti K."/>
            <person name="Lindquist E.A."/>
            <person name="Lipzen A."/>
            <person name="Lundell T."/>
            <person name="Morin E."/>
            <person name="Murat C."/>
            <person name="Riley R."/>
            <person name="Ohm R."/>
            <person name="Sun H."/>
            <person name="Tunlid A."/>
            <person name="Henrissat B."/>
            <person name="Grigoriev I.V."/>
            <person name="Hibbett D.S."/>
            <person name="Martin F."/>
        </authorList>
    </citation>
    <scope>NUCLEOTIDE SEQUENCE [LARGE SCALE GENOMIC DNA]</scope>
    <source>
        <strain evidence="1 2">FD-317 M1</strain>
    </source>
</reference>
<protein>
    <submittedName>
        <fullName evidence="1">Uncharacterized protein</fullName>
    </submittedName>
</protein>
<evidence type="ECO:0000313" key="1">
    <source>
        <dbReference type="EMBL" id="KIK62788.1"/>
    </source>
</evidence>
<dbReference type="EMBL" id="KN834766">
    <property type="protein sequence ID" value="KIK62788.1"/>
    <property type="molecule type" value="Genomic_DNA"/>
</dbReference>
<dbReference type="HOGENOM" id="CLU_1835381_0_0_1"/>
<proteinExistence type="predicted"/>